<protein>
    <recommendedName>
        <fullName evidence="5">FMN-binding domain-containing protein</fullName>
    </recommendedName>
</protein>
<dbReference type="RefSeq" id="WP_345619858.1">
    <property type="nucleotide sequence ID" value="NZ_BAABIG010000024.1"/>
</dbReference>
<sequence length="158" mass="15943">MSATRRKTTTTLVGVSVTAAIAGCTATGTDGGSGEGSPTSPSAPRSVSSSGAASSGFPSRSGSYDDGEYVVDGEYGTRGSSIGVTITLEGDRITAVDVAPHATDETSRTLQKRFADEVPALVVGKDIDDVDLDRVAGNSHTPDGFDDALEKIKADASG</sequence>
<evidence type="ECO:0000313" key="3">
    <source>
        <dbReference type="EMBL" id="GAA4798538.1"/>
    </source>
</evidence>
<keyword evidence="2" id="KW-0732">Signal</keyword>
<feature type="signal peptide" evidence="2">
    <location>
        <begin position="1"/>
        <end position="22"/>
    </location>
</feature>
<dbReference type="Proteomes" id="UP001501265">
    <property type="component" value="Unassembled WGS sequence"/>
</dbReference>
<reference evidence="4" key="1">
    <citation type="journal article" date="2019" name="Int. J. Syst. Evol. Microbiol.">
        <title>The Global Catalogue of Microorganisms (GCM) 10K type strain sequencing project: providing services to taxonomists for standard genome sequencing and annotation.</title>
        <authorList>
            <consortium name="The Broad Institute Genomics Platform"/>
            <consortium name="The Broad Institute Genome Sequencing Center for Infectious Disease"/>
            <person name="Wu L."/>
            <person name="Ma J."/>
        </authorList>
    </citation>
    <scope>NUCLEOTIDE SEQUENCE [LARGE SCALE GENOMIC DNA]</scope>
    <source>
        <strain evidence="4">JCM 18081</strain>
    </source>
</reference>
<keyword evidence="4" id="KW-1185">Reference proteome</keyword>
<gene>
    <name evidence="3" type="ORF">GCM10023220_27970</name>
</gene>
<feature type="compositionally biased region" description="Low complexity" evidence="1">
    <location>
        <begin position="36"/>
        <end position="62"/>
    </location>
</feature>
<organism evidence="3 4">
    <name type="scientific">Streptomyces ziwulingensis</name>
    <dbReference type="NCBI Taxonomy" id="1045501"/>
    <lineage>
        <taxon>Bacteria</taxon>
        <taxon>Bacillati</taxon>
        <taxon>Actinomycetota</taxon>
        <taxon>Actinomycetes</taxon>
        <taxon>Kitasatosporales</taxon>
        <taxon>Streptomycetaceae</taxon>
        <taxon>Streptomyces</taxon>
    </lineage>
</organism>
<dbReference type="EMBL" id="BAABIG010000024">
    <property type="protein sequence ID" value="GAA4798538.1"/>
    <property type="molecule type" value="Genomic_DNA"/>
</dbReference>
<accession>A0ABP9BPB7</accession>
<feature type="chain" id="PRO_5045825542" description="FMN-binding domain-containing protein" evidence="2">
    <location>
        <begin position="23"/>
        <end position="158"/>
    </location>
</feature>
<evidence type="ECO:0008006" key="5">
    <source>
        <dbReference type="Google" id="ProtNLM"/>
    </source>
</evidence>
<evidence type="ECO:0000313" key="4">
    <source>
        <dbReference type="Proteomes" id="UP001501265"/>
    </source>
</evidence>
<feature type="region of interest" description="Disordered" evidence="1">
    <location>
        <begin position="24"/>
        <end position="74"/>
    </location>
</feature>
<evidence type="ECO:0000256" key="1">
    <source>
        <dbReference type="SAM" id="MobiDB-lite"/>
    </source>
</evidence>
<name>A0ABP9BPB7_9ACTN</name>
<evidence type="ECO:0000256" key="2">
    <source>
        <dbReference type="SAM" id="SignalP"/>
    </source>
</evidence>
<comment type="caution">
    <text evidence="3">The sequence shown here is derived from an EMBL/GenBank/DDBJ whole genome shotgun (WGS) entry which is preliminary data.</text>
</comment>
<dbReference type="PROSITE" id="PS51257">
    <property type="entry name" value="PROKAR_LIPOPROTEIN"/>
    <property type="match status" value="1"/>
</dbReference>
<proteinExistence type="predicted"/>